<protein>
    <recommendedName>
        <fullName evidence="3">Outer membrane protein beta-barrel domain-containing protein</fullName>
    </recommendedName>
</protein>
<sequence length="291" mass="30780">MAIALFSGVSYAASVMTTAGPVQGKILSENAETVTVAAETGSTQVIKRLDILIIYDDAGHVLWQNPDIVSSDTTPETRPAAAELPLSREFSAELRGGMGVSSPSSIFSSFYASSGPDYHYEIVGEAAGLWHFTKSDALVLGIGFAQRNFTAAGINLNGQRGSATWAMQFVDTRIGYRLQGNLGFAELGLLYAMPLGTVAVQHQSGTGTAMVTAPQIAQQSYAAVYLAAGIQWILTDRIALLTFARMDQGIGAAVRGEVATQVDFAGKAESTATLALVPWSLGLYFGINYHL</sequence>
<name>I4B466_TURPD</name>
<dbReference type="Proteomes" id="UP000006048">
    <property type="component" value="Chromosome"/>
</dbReference>
<dbReference type="KEGG" id="tpx:Turpa_1425"/>
<dbReference type="AlphaFoldDB" id="I4B466"/>
<dbReference type="HOGENOM" id="CLU_956271_0_0_12"/>
<organism evidence="1 2">
    <name type="scientific">Turneriella parva (strain ATCC BAA-1111 / DSM 21527 / NCTC 11395 / H)</name>
    <name type="common">Leptospira parva</name>
    <dbReference type="NCBI Taxonomy" id="869212"/>
    <lineage>
        <taxon>Bacteria</taxon>
        <taxon>Pseudomonadati</taxon>
        <taxon>Spirochaetota</taxon>
        <taxon>Spirochaetia</taxon>
        <taxon>Leptospirales</taxon>
        <taxon>Leptospiraceae</taxon>
        <taxon>Turneriella</taxon>
    </lineage>
</organism>
<evidence type="ECO:0008006" key="3">
    <source>
        <dbReference type="Google" id="ProtNLM"/>
    </source>
</evidence>
<dbReference type="STRING" id="869212.Turpa_1425"/>
<reference evidence="1 2" key="1">
    <citation type="submission" date="2012-06" db="EMBL/GenBank/DDBJ databases">
        <title>The complete chromosome of genome of Turneriella parva DSM 21527.</title>
        <authorList>
            <consortium name="US DOE Joint Genome Institute (JGI-PGF)"/>
            <person name="Lucas S."/>
            <person name="Han J."/>
            <person name="Lapidus A."/>
            <person name="Bruce D."/>
            <person name="Goodwin L."/>
            <person name="Pitluck S."/>
            <person name="Peters L."/>
            <person name="Kyrpides N."/>
            <person name="Mavromatis K."/>
            <person name="Ivanova N."/>
            <person name="Mikhailova N."/>
            <person name="Chertkov O."/>
            <person name="Detter J.C."/>
            <person name="Tapia R."/>
            <person name="Han C."/>
            <person name="Land M."/>
            <person name="Hauser L."/>
            <person name="Markowitz V."/>
            <person name="Cheng J.-F."/>
            <person name="Hugenholtz P."/>
            <person name="Woyke T."/>
            <person name="Wu D."/>
            <person name="Gronow S."/>
            <person name="Wellnitz S."/>
            <person name="Brambilla E."/>
            <person name="Klenk H.-P."/>
            <person name="Eisen J.A."/>
        </authorList>
    </citation>
    <scope>NUCLEOTIDE SEQUENCE [LARGE SCALE GENOMIC DNA]</scope>
    <source>
        <strain evidence="2">ATCC BAA-1111 / DSM 21527 / NCTC 11395 / H</strain>
    </source>
</reference>
<accession>I4B466</accession>
<evidence type="ECO:0000313" key="2">
    <source>
        <dbReference type="Proteomes" id="UP000006048"/>
    </source>
</evidence>
<gene>
    <name evidence="1" type="ordered locus">Turpa_1425</name>
</gene>
<keyword evidence="2" id="KW-1185">Reference proteome</keyword>
<evidence type="ECO:0000313" key="1">
    <source>
        <dbReference type="EMBL" id="AFM12073.1"/>
    </source>
</evidence>
<proteinExistence type="predicted"/>
<dbReference type="EMBL" id="CP002959">
    <property type="protein sequence ID" value="AFM12073.1"/>
    <property type="molecule type" value="Genomic_DNA"/>
</dbReference>